<accession>A0A2G6MQD2</accession>
<dbReference type="Proteomes" id="UP000231203">
    <property type="component" value="Unassembled WGS sequence"/>
</dbReference>
<gene>
    <name evidence="2" type="ORF">CSA25_05595</name>
</gene>
<feature type="chain" id="PRO_5013700780" description="Lipoprotein" evidence="1">
    <location>
        <begin position="22"/>
        <end position="152"/>
    </location>
</feature>
<proteinExistence type="predicted"/>
<comment type="caution">
    <text evidence="2">The sequence shown here is derived from an EMBL/GenBank/DDBJ whole genome shotgun (WGS) entry which is preliminary data.</text>
</comment>
<evidence type="ECO:0000313" key="2">
    <source>
        <dbReference type="EMBL" id="PIE62297.1"/>
    </source>
</evidence>
<reference evidence="2 3" key="1">
    <citation type="submission" date="2017-10" db="EMBL/GenBank/DDBJ databases">
        <title>Novel microbial diversity and functional potential in the marine mammal oral microbiome.</title>
        <authorList>
            <person name="Dudek N.K."/>
            <person name="Sun C.L."/>
            <person name="Burstein D."/>
            <person name="Kantor R.S."/>
            <person name="Aliaga Goltsman D.S."/>
            <person name="Bik E.M."/>
            <person name="Thomas B.C."/>
            <person name="Banfield J.F."/>
            <person name="Relman D.A."/>
        </authorList>
    </citation>
    <scope>NUCLEOTIDE SEQUENCE [LARGE SCALE GENOMIC DNA]</scope>
    <source>
        <strain evidence="2">DOLJORAL78_47_202</strain>
    </source>
</reference>
<organism evidence="2 3">
    <name type="scientific">Desulfobacter postgatei</name>
    <dbReference type="NCBI Taxonomy" id="2293"/>
    <lineage>
        <taxon>Bacteria</taxon>
        <taxon>Pseudomonadati</taxon>
        <taxon>Thermodesulfobacteriota</taxon>
        <taxon>Desulfobacteria</taxon>
        <taxon>Desulfobacterales</taxon>
        <taxon>Desulfobacteraceae</taxon>
        <taxon>Desulfobacter</taxon>
    </lineage>
</organism>
<keyword evidence="1" id="KW-0732">Signal</keyword>
<protein>
    <recommendedName>
        <fullName evidence="4">Lipoprotein</fullName>
    </recommendedName>
</protein>
<evidence type="ECO:0008006" key="4">
    <source>
        <dbReference type="Google" id="ProtNLM"/>
    </source>
</evidence>
<feature type="signal peptide" evidence="1">
    <location>
        <begin position="1"/>
        <end position="21"/>
    </location>
</feature>
<dbReference type="EMBL" id="PDTI01000051">
    <property type="protein sequence ID" value="PIE62297.1"/>
    <property type="molecule type" value="Genomic_DNA"/>
</dbReference>
<sequence>MKKRLALSVCLIALSLWGCSAGGPGGVLDSSVQSAVSQKVVTFRVTGKGLEPENALTKGEARLMAERAAVADGYRQLVEKVRGVYVDAYMKAGRGSVNQDTIQVHTQSWLRGTEVVEITQAEYGITLARLQLRINFSRKGMIWWPVGIADEG</sequence>
<name>A0A2G6MQD2_9BACT</name>
<evidence type="ECO:0000256" key="1">
    <source>
        <dbReference type="SAM" id="SignalP"/>
    </source>
</evidence>
<dbReference type="AlphaFoldDB" id="A0A2G6MQD2"/>
<evidence type="ECO:0000313" key="3">
    <source>
        <dbReference type="Proteomes" id="UP000231203"/>
    </source>
</evidence>